<keyword evidence="4 5" id="KW-0472">Membrane</keyword>
<gene>
    <name evidence="7" type="ORF">NIES267_24510</name>
</gene>
<dbReference type="OrthoDB" id="4391260at2"/>
<evidence type="ECO:0000313" key="8">
    <source>
        <dbReference type="Proteomes" id="UP000218418"/>
    </source>
</evidence>
<protein>
    <submittedName>
        <fullName evidence="7">O-antigen polymerase</fullName>
    </submittedName>
</protein>
<evidence type="ECO:0000256" key="2">
    <source>
        <dbReference type="ARBA" id="ARBA00022692"/>
    </source>
</evidence>
<dbReference type="InterPro" id="IPR007016">
    <property type="entry name" value="O-antigen_ligase-rel_domated"/>
</dbReference>
<feature type="transmembrane region" description="Helical" evidence="5">
    <location>
        <begin position="327"/>
        <end position="348"/>
    </location>
</feature>
<proteinExistence type="predicted"/>
<feature type="transmembrane region" description="Helical" evidence="5">
    <location>
        <begin position="360"/>
        <end position="377"/>
    </location>
</feature>
<evidence type="ECO:0000256" key="5">
    <source>
        <dbReference type="SAM" id="Phobius"/>
    </source>
</evidence>
<feature type="transmembrane region" description="Helical" evidence="5">
    <location>
        <begin position="101"/>
        <end position="118"/>
    </location>
</feature>
<keyword evidence="8" id="KW-1185">Reference proteome</keyword>
<feature type="transmembrane region" description="Helical" evidence="5">
    <location>
        <begin position="45"/>
        <end position="63"/>
    </location>
</feature>
<feature type="transmembrane region" description="Helical" evidence="5">
    <location>
        <begin position="17"/>
        <end position="38"/>
    </location>
</feature>
<reference evidence="7 8" key="1">
    <citation type="submission" date="2017-06" db="EMBL/GenBank/DDBJ databases">
        <title>Genome sequencing of cyanobaciteial culture collection at National Institute for Environmental Studies (NIES).</title>
        <authorList>
            <person name="Hirose Y."/>
            <person name="Shimura Y."/>
            <person name="Fujisawa T."/>
            <person name="Nakamura Y."/>
            <person name="Kawachi M."/>
        </authorList>
    </citation>
    <scope>NUCLEOTIDE SEQUENCE [LARGE SCALE GENOMIC DNA]</scope>
    <source>
        <strain evidence="7 8">NIES-267</strain>
    </source>
</reference>
<dbReference type="PANTHER" id="PTHR37422:SF21">
    <property type="entry name" value="EXOQ-LIKE PROTEIN"/>
    <property type="match status" value="1"/>
</dbReference>
<feature type="transmembrane region" description="Helical" evidence="5">
    <location>
        <begin position="167"/>
        <end position="183"/>
    </location>
</feature>
<evidence type="ECO:0000313" key="7">
    <source>
        <dbReference type="EMBL" id="BAY82965.1"/>
    </source>
</evidence>
<dbReference type="Pfam" id="PF04932">
    <property type="entry name" value="Wzy_C"/>
    <property type="match status" value="1"/>
</dbReference>
<dbReference type="Proteomes" id="UP000218418">
    <property type="component" value="Chromosome"/>
</dbReference>
<feature type="transmembrane region" description="Helical" evidence="5">
    <location>
        <begin position="195"/>
        <end position="224"/>
    </location>
</feature>
<accession>A0A1Z4LNY3</accession>
<feature type="transmembrane region" description="Helical" evidence="5">
    <location>
        <begin position="236"/>
        <end position="257"/>
    </location>
</feature>
<comment type="subcellular location">
    <subcellularLocation>
        <location evidence="1">Membrane</location>
        <topology evidence="1">Multi-pass membrane protein</topology>
    </subcellularLocation>
</comment>
<keyword evidence="2 5" id="KW-0812">Transmembrane</keyword>
<organism evidence="7 8">
    <name type="scientific">Calothrix parasitica NIES-267</name>
    <dbReference type="NCBI Taxonomy" id="1973488"/>
    <lineage>
        <taxon>Bacteria</taxon>
        <taxon>Bacillati</taxon>
        <taxon>Cyanobacteriota</taxon>
        <taxon>Cyanophyceae</taxon>
        <taxon>Nostocales</taxon>
        <taxon>Calotrichaceae</taxon>
        <taxon>Calothrix</taxon>
    </lineage>
</organism>
<dbReference type="InterPro" id="IPR051533">
    <property type="entry name" value="WaaL-like"/>
</dbReference>
<feature type="transmembrane region" description="Helical" evidence="5">
    <location>
        <begin position="124"/>
        <end position="146"/>
    </location>
</feature>
<keyword evidence="3 5" id="KW-1133">Transmembrane helix</keyword>
<evidence type="ECO:0000256" key="1">
    <source>
        <dbReference type="ARBA" id="ARBA00004141"/>
    </source>
</evidence>
<evidence type="ECO:0000256" key="4">
    <source>
        <dbReference type="ARBA" id="ARBA00023136"/>
    </source>
</evidence>
<name>A0A1Z4LNY3_9CYAN</name>
<dbReference type="GO" id="GO:0016020">
    <property type="term" value="C:membrane"/>
    <property type="evidence" value="ECO:0007669"/>
    <property type="project" value="UniProtKB-SubCell"/>
</dbReference>
<feature type="domain" description="O-antigen ligase-related" evidence="6">
    <location>
        <begin position="195"/>
        <end position="340"/>
    </location>
</feature>
<dbReference type="PANTHER" id="PTHR37422">
    <property type="entry name" value="TEICHURONIC ACID BIOSYNTHESIS PROTEIN TUAE"/>
    <property type="match status" value="1"/>
</dbReference>
<sequence length="427" mass="48398">MNQQILGQLIRLAEKSFIILGLTFFSGAFGINSLGMIIPPGVVSLVRYLIWGASTALIVLLWQNTLIAFSRNFLLFLLTGLAYFSFIWSQDPEFTLFNSREVLMMTFFGLYFASRFSLKEIVELIGLTLFIGCLTSTIVAMVMPTVGAHIGDDHSGAWKGIYGHKNNFGSMMILMWLSFFTLPKDNSPIYKYMGIFLSIFLILVSTSKTSLVISVLLISMMFFYKHFRWQGKISVIILDIGILILGCLSVFITTYWVEILTELGRDSTLTGRTPIWGVMILKLIERPLLGYGRGGFFAPGSPYGFEAGRVLHAGWAPAHGHNGFLDLAIDFGLIGLAIFLINYFATFARGLKRAYATNNPEALFPLAFLLFLVLNNITESFLLYQINIYWVIYVTVAFYLNQKESTFDEEYEEEYISNQRERHLYIN</sequence>
<dbReference type="EMBL" id="AP018227">
    <property type="protein sequence ID" value="BAY82965.1"/>
    <property type="molecule type" value="Genomic_DNA"/>
</dbReference>
<dbReference type="AlphaFoldDB" id="A0A1Z4LNY3"/>
<evidence type="ECO:0000259" key="6">
    <source>
        <dbReference type="Pfam" id="PF04932"/>
    </source>
</evidence>
<feature type="transmembrane region" description="Helical" evidence="5">
    <location>
        <begin position="69"/>
        <end position="89"/>
    </location>
</feature>
<evidence type="ECO:0000256" key="3">
    <source>
        <dbReference type="ARBA" id="ARBA00022989"/>
    </source>
</evidence>